<organism evidence="2 3">
    <name type="scientific">Neurospora tetraspora</name>
    <dbReference type="NCBI Taxonomy" id="94610"/>
    <lineage>
        <taxon>Eukaryota</taxon>
        <taxon>Fungi</taxon>
        <taxon>Dikarya</taxon>
        <taxon>Ascomycota</taxon>
        <taxon>Pezizomycotina</taxon>
        <taxon>Sordariomycetes</taxon>
        <taxon>Sordariomycetidae</taxon>
        <taxon>Sordariales</taxon>
        <taxon>Sordariaceae</taxon>
        <taxon>Neurospora</taxon>
    </lineage>
</organism>
<name>A0AAE0MQ35_9PEZI</name>
<sequence>MKAEAAASQAREDLLAMKDREARRIRKEHTRLILRKEKLARAGALLSDIGDAVPHSVISLDDRPGIMSREGHEASMDNVAQVSSNNLFLEARRTLKAVDDLSDVDKLRWRHEVFHHTPKNAWIMNGIASRLEEFAQKDKTRSSRPHMVNFLSISHARRTLLLKSTIQLGELEQFARRPYGFVLLYEQTLVDKEISGELLRAFQEPSEIPAPKAATTKPESEVTAPKSATKRKLDELTVEPAATKPIKAKNIIGPLKGVVANNWAYDTLLWLFKDQKWPNTKELALRLRSRPMGQLFDAYFGATYDPSSMMWMLGKEAVIKIGEVGHCPSALKGCDEDSGLGKRPFFSYLYSHTTDHRGLLQLTNFNATLLAGGVQRWENTVSQQETGASDLSISDLLVEFVHNSISLFGKQIFLAVDGGLLSLQPGGMVGDNRAQCGAPRHPVNLYLAALVCKVDQHALEAICDFGVRDDDVVWRDWCALIASRIDCRDSVGLGRVKFGKRQLAMQMSVVGAYPRRLPPTTAPPTLVIPEPANTIPTLKRLDSLGTLVGLSWPQHRLEYRFDRLTRFNRFNQRKLTTSHLKVPNLIAYSKY</sequence>
<dbReference type="Proteomes" id="UP001278500">
    <property type="component" value="Unassembled WGS sequence"/>
</dbReference>
<reference evidence="2" key="2">
    <citation type="submission" date="2023-06" db="EMBL/GenBank/DDBJ databases">
        <authorList>
            <consortium name="Lawrence Berkeley National Laboratory"/>
            <person name="Haridas S."/>
            <person name="Hensen N."/>
            <person name="Bonometti L."/>
            <person name="Westerberg I."/>
            <person name="Brannstrom I.O."/>
            <person name="Guillou S."/>
            <person name="Cros-Aarteil S."/>
            <person name="Calhoun S."/>
            <person name="Kuo A."/>
            <person name="Mondo S."/>
            <person name="Pangilinan J."/>
            <person name="Riley R."/>
            <person name="Labutti K."/>
            <person name="Andreopoulos B."/>
            <person name="Lipzen A."/>
            <person name="Chen C."/>
            <person name="Yanf M."/>
            <person name="Daum C."/>
            <person name="Ng V."/>
            <person name="Clum A."/>
            <person name="Steindorff A."/>
            <person name="Ohm R."/>
            <person name="Martin F."/>
            <person name="Silar P."/>
            <person name="Natvig D."/>
            <person name="Lalanne C."/>
            <person name="Gautier V."/>
            <person name="Ament-Velasquez S.L."/>
            <person name="Kruys A."/>
            <person name="Hutchinson M.I."/>
            <person name="Powell A.J."/>
            <person name="Barry K."/>
            <person name="Miller A.N."/>
            <person name="Grigoriev I.V."/>
            <person name="Debuchy R."/>
            <person name="Gladieux P."/>
            <person name="Thoren M.H."/>
            <person name="Johannesson H."/>
        </authorList>
    </citation>
    <scope>NUCLEOTIDE SEQUENCE</scope>
    <source>
        <strain evidence="2">CBS 560.94</strain>
    </source>
</reference>
<evidence type="ECO:0000256" key="1">
    <source>
        <dbReference type="SAM" id="MobiDB-lite"/>
    </source>
</evidence>
<accession>A0AAE0MQ35</accession>
<evidence type="ECO:0000313" key="3">
    <source>
        <dbReference type="Proteomes" id="UP001278500"/>
    </source>
</evidence>
<gene>
    <name evidence="2" type="ORF">B0H65DRAFT_540064</name>
</gene>
<dbReference type="AlphaFoldDB" id="A0AAE0MQ35"/>
<protein>
    <submittedName>
        <fullName evidence="2">Uncharacterized protein</fullName>
    </submittedName>
</protein>
<keyword evidence="3" id="KW-1185">Reference proteome</keyword>
<feature type="region of interest" description="Disordered" evidence="1">
    <location>
        <begin position="209"/>
        <end position="231"/>
    </location>
</feature>
<dbReference type="EMBL" id="JAUEPP010000005">
    <property type="protein sequence ID" value="KAK3342369.1"/>
    <property type="molecule type" value="Genomic_DNA"/>
</dbReference>
<reference evidence="2" key="1">
    <citation type="journal article" date="2023" name="Mol. Phylogenet. Evol.">
        <title>Genome-scale phylogeny and comparative genomics of the fungal order Sordariales.</title>
        <authorList>
            <person name="Hensen N."/>
            <person name="Bonometti L."/>
            <person name="Westerberg I."/>
            <person name="Brannstrom I.O."/>
            <person name="Guillou S."/>
            <person name="Cros-Aarteil S."/>
            <person name="Calhoun S."/>
            <person name="Haridas S."/>
            <person name="Kuo A."/>
            <person name="Mondo S."/>
            <person name="Pangilinan J."/>
            <person name="Riley R."/>
            <person name="LaButti K."/>
            <person name="Andreopoulos B."/>
            <person name="Lipzen A."/>
            <person name="Chen C."/>
            <person name="Yan M."/>
            <person name="Daum C."/>
            <person name="Ng V."/>
            <person name="Clum A."/>
            <person name="Steindorff A."/>
            <person name="Ohm R.A."/>
            <person name="Martin F."/>
            <person name="Silar P."/>
            <person name="Natvig D.O."/>
            <person name="Lalanne C."/>
            <person name="Gautier V."/>
            <person name="Ament-Velasquez S.L."/>
            <person name="Kruys A."/>
            <person name="Hutchinson M.I."/>
            <person name="Powell A.J."/>
            <person name="Barry K."/>
            <person name="Miller A.N."/>
            <person name="Grigoriev I.V."/>
            <person name="Debuchy R."/>
            <person name="Gladieux P."/>
            <person name="Hiltunen Thoren M."/>
            <person name="Johannesson H."/>
        </authorList>
    </citation>
    <scope>NUCLEOTIDE SEQUENCE</scope>
    <source>
        <strain evidence="2">CBS 560.94</strain>
    </source>
</reference>
<dbReference type="GeneID" id="87866293"/>
<proteinExistence type="predicted"/>
<comment type="caution">
    <text evidence="2">The sequence shown here is derived from an EMBL/GenBank/DDBJ whole genome shotgun (WGS) entry which is preliminary data.</text>
</comment>
<evidence type="ECO:0000313" key="2">
    <source>
        <dbReference type="EMBL" id="KAK3342369.1"/>
    </source>
</evidence>
<dbReference type="RefSeq" id="XP_062680162.1">
    <property type="nucleotide sequence ID" value="XM_062829139.1"/>
</dbReference>